<dbReference type="AlphaFoldDB" id="A0A2G8S468"/>
<organism evidence="2 3">
    <name type="scientific">Ganoderma sinense ZZ0214-1</name>
    <dbReference type="NCBI Taxonomy" id="1077348"/>
    <lineage>
        <taxon>Eukaryota</taxon>
        <taxon>Fungi</taxon>
        <taxon>Dikarya</taxon>
        <taxon>Basidiomycota</taxon>
        <taxon>Agaricomycotina</taxon>
        <taxon>Agaricomycetes</taxon>
        <taxon>Polyporales</taxon>
        <taxon>Polyporaceae</taxon>
        <taxon>Ganoderma</taxon>
    </lineage>
</organism>
<reference evidence="2 3" key="1">
    <citation type="journal article" date="2015" name="Sci. Rep.">
        <title>Chromosome-level genome map provides insights into diverse defense mechanisms in the medicinal fungus Ganoderma sinense.</title>
        <authorList>
            <person name="Zhu Y."/>
            <person name="Xu J."/>
            <person name="Sun C."/>
            <person name="Zhou S."/>
            <person name="Xu H."/>
            <person name="Nelson D.R."/>
            <person name="Qian J."/>
            <person name="Song J."/>
            <person name="Luo H."/>
            <person name="Xiang L."/>
            <person name="Li Y."/>
            <person name="Xu Z."/>
            <person name="Ji A."/>
            <person name="Wang L."/>
            <person name="Lu S."/>
            <person name="Hayward A."/>
            <person name="Sun W."/>
            <person name="Li X."/>
            <person name="Schwartz D.C."/>
            <person name="Wang Y."/>
            <person name="Chen S."/>
        </authorList>
    </citation>
    <scope>NUCLEOTIDE SEQUENCE [LARGE SCALE GENOMIC DNA]</scope>
    <source>
        <strain evidence="2 3">ZZ0214-1</strain>
    </source>
</reference>
<evidence type="ECO:0000256" key="1">
    <source>
        <dbReference type="SAM" id="MobiDB-lite"/>
    </source>
</evidence>
<dbReference type="Proteomes" id="UP000230002">
    <property type="component" value="Unassembled WGS sequence"/>
</dbReference>
<comment type="caution">
    <text evidence="2">The sequence shown here is derived from an EMBL/GenBank/DDBJ whole genome shotgun (WGS) entry which is preliminary data.</text>
</comment>
<keyword evidence="3" id="KW-1185">Reference proteome</keyword>
<sequence length="108" mass="12104">MSTSTPSPAPTHNEKSHPPDCKSSENLNEKLENPLARIHHKQLIVDAAEFVLTHGLEEYTETMQTGALVAQDPPTLERLSLIIEDDRSVLRREFTHKGDQPWTCTTSS</sequence>
<proteinExistence type="predicted"/>
<feature type="compositionally biased region" description="Basic and acidic residues" evidence="1">
    <location>
        <begin position="12"/>
        <end position="29"/>
    </location>
</feature>
<evidence type="ECO:0000313" key="3">
    <source>
        <dbReference type="Proteomes" id="UP000230002"/>
    </source>
</evidence>
<dbReference type="STRING" id="1077348.A0A2G8S468"/>
<feature type="region of interest" description="Disordered" evidence="1">
    <location>
        <begin position="1"/>
        <end position="29"/>
    </location>
</feature>
<evidence type="ECO:0000313" key="2">
    <source>
        <dbReference type="EMBL" id="PIL28562.1"/>
    </source>
</evidence>
<gene>
    <name evidence="2" type="ORF">GSI_08603</name>
</gene>
<dbReference type="EMBL" id="AYKW01000023">
    <property type="protein sequence ID" value="PIL28562.1"/>
    <property type="molecule type" value="Genomic_DNA"/>
</dbReference>
<protein>
    <submittedName>
        <fullName evidence="2">Uncharacterized protein</fullName>
    </submittedName>
</protein>
<accession>A0A2G8S468</accession>
<name>A0A2G8S468_9APHY</name>
<dbReference type="OrthoDB" id="2785081at2759"/>